<feature type="transmembrane region" description="Helical" evidence="8">
    <location>
        <begin position="115"/>
        <end position="132"/>
    </location>
</feature>
<feature type="region of interest" description="Disordered" evidence="7">
    <location>
        <begin position="413"/>
        <end position="434"/>
    </location>
</feature>
<evidence type="ECO:0000256" key="3">
    <source>
        <dbReference type="ARBA" id="ARBA00022448"/>
    </source>
</evidence>
<evidence type="ECO:0000313" key="10">
    <source>
        <dbReference type="EMBL" id="MDR6167624.1"/>
    </source>
</evidence>
<feature type="transmembrane region" description="Helical" evidence="8">
    <location>
        <begin position="260"/>
        <end position="284"/>
    </location>
</feature>
<dbReference type="PANTHER" id="PTHR23504">
    <property type="entry name" value="MAJOR FACILITATOR SUPERFAMILY DOMAIN-CONTAINING PROTEIN 10"/>
    <property type="match status" value="1"/>
</dbReference>
<keyword evidence="4 8" id="KW-0812">Transmembrane</keyword>
<organism evidence="10 11">
    <name type="scientific">Microbacterium paludicola</name>
    <dbReference type="NCBI Taxonomy" id="300019"/>
    <lineage>
        <taxon>Bacteria</taxon>
        <taxon>Bacillati</taxon>
        <taxon>Actinomycetota</taxon>
        <taxon>Actinomycetes</taxon>
        <taxon>Micrococcales</taxon>
        <taxon>Microbacteriaceae</taxon>
        <taxon>Microbacterium</taxon>
    </lineage>
</organism>
<keyword evidence="6 8" id="KW-0472">Membrane</keyword>
<evidence type="ECO:0000256" key="7">
    <source>
        <dbReference type="SAM" id="MobiDB-lite"/>
    </source>
</evidence>
<dbReference type="InterPro" id="IPR001958">
    <property type="entry name" value="Tet-R_TetA/multi-R_MdtG-like"/>
</dbReference>
<proteinExistence type="inferred from homology"/>
<dbReference type="Proteomes" id="UP001260188">
    <property type="component" value="Unassembled WGS sequence"/>
</dbReference>
<comment type="caution">
    <text evidence="10">The sequence shown here is derived from an EMBL/GenBank/DDBJ whole genome shotgun (WGS) entry which is preliminary data.</text>
</comment>
<evidence type="ECO:0000256" key="6">
    <source>
        <dbReference type="ARBA" id="ARBA00023136"/>
    </source>
</evidence>
<evidence type="ECO:0000256" key="2">
    <source>
        <dbReference type="ARBA" id="ARBA00007520"/>
    </source>
</evidence>
<feature type="transmembrane region" description="Helical" evidence="8">
    <location>
        <begin position="20"/>
        <end position="46"/>
    </location>
</feature>
<accession>A0ABU1I144</accession>
<feature type="transmembrane region" description="Helical" evidence="8">
    <location>
        <begin position="383"/>
        <end position="400"/>
    </location>
</feature>
<feature type="transmembrane region" description="Helical" evidence="8">
    <location>
        <begin position="227"/>
        <end position="248"/>
    </location>
</feature>
<feature type="transmembrane region" description="Helical" evidence="8">
    <location>
        <begin position="291"/>
        <end position="314"/>
    </location>
</feature>
<dbReference type="RefSeq" id="WP_242435673.1">
    <property type="nucleotide sequence ID" value="NZ_JAVIZA010000001.1"/>
</dbReference>
<sequence>MTPGFSHSRLAGADRRWVMLIVLTTLTTAGMTVVLPVLPFVVLRYVSGEGELALWVGALEAVNGLCAFIAAPFLGRLSDRFGRRPVIIVASFGAALSMVLFGVGGALWVLLLARVIQGATAGDLPALFAYLADITPPEKRAQRFGLLGALSGIGTMVGPALGGLLAAIDLALPVFVTAGISFLIATLSVFLLPESLDRKNRIPAIAVSDLNPFAVFRRAFVRPELRALLIAFALLALPFGFFVNNFSVLALDSIGWGPTAIGLLIAVVGVIDILVQGILLGYLLPRMGERGVIVAGIAAQTAGLIALAVVAALVAQPWLFVLGALALAAGQGAAQATLDGVMSNAVGADEQGWLGGVTQSLTAAMGTIAPILAGVLYAGVAHAAPYALGAALMVIAAVTVRRARIVDAAAHRASPDGDPAGVGVAAAPASAPRA</sequence>
<feature type="compositionally biased region" description="Low complexity" evidence="7">
    <location>
        <begin position="416"/>
        <end position="434"/>
    </location>
</feature>
<comment type="subcellular location">
    <subcellularLocation>
        <location evidence="1">Cell membrane</location>
        <topology evidence="1">Multi-pass membrane protein</topology>
    </subcellularLocation>
</comment>
<comment type="similarity">
    <text evidence="2">Belongs to the major facilitator superfamily. TCR/Tet family.</text>
</comment>
<gene>
    <name evidence="10" type="ORF">QE367_001828</name>
</gene>
<evidence type="ECO:0000256" key="4">
    <source>
        <dbReference type="ARBA" id="ARBA00022692"/>
    </source>
</evidence>
<evidence type="ECO:0000256" key="8">
    <source>
        <dbReference type="SAM" id="Phobius"/>
    </source>
</evidence>
<feature type="domain" description="Major facilitator superfamily (MFS) profile" evidence="9">
    <location>
        <begin position="16"/>
        <end position="408"/>
    </location>
</feature>
<dbReference type="Pfam" id="PF07690">
    <property type="entry name" value="MFS_1"/>
    <property type="match status" value="1"/>
</dbReference>
<protein>
    <submittedName>
        <fullName evidence="10">DHA1 family tetracycline resistance protein-like MFS transporter</fullName>
    </submittedName>
</protein>
<keyword evidence="5 8" id="KW-1133">Transmembrane helix</keyword>
<feature type="transmembrane region" description="Helical" evidence="8">
    <location>
        <begin position="86"/>
        <end position="109"/>
    </location>
</feature>
<dbReference type="EMBL" id="JAVIZA010000001">
    <property type="protein sequence ID" value="MDR6167624.1"/>
    <property type="molecule type" value="Genomic_DNA"/>
</dbReference>
<dbReference type="InterPro" id="IPR036259">
    <property type="entry name" value="MFS_trans_sf"/>
</dbReference>
<dbReference type="InterPro" id="IPR005829">
    <property type="entry name" value="Sugar_transporter_CS"/>
</dbReference>
<name>A0ABU1I144_9MICO</name>
<dbReference type="PROSITE" id="PS50850">
    <property type="entry name" value="MFS"/>
    <property type="match status" value="1"/>
</dbReference>
<keyword evidence="11" id="KW-1185">Reference proteome</keyword>
<dbReference type="Gene3D" id="1.20.1250.20">
    <property type="entry name" value="MFS general substrate transporter like domains"/>
    <property type="match status" value="1"/>
</dbReference>
<keyword evidence="3" id="KW-0813">Transport</keyword>
<dbReference type="PROSITE" id="PS00216">
    <property type="entry name" value="SUGAR_TRANSPORT_1"/>
    <property type="match status" value="1"/>
</dbReference>
<feature type="transmembrane region" description="Helical" evidence="8">
    <location>
        <begin position="144"/>
        <end position="168"/>
    </location>
</feature>
<reference evidence="10 11" key="1">
    <citation type="submission" date="2023-08" db="EMBL/GenBank/DDBJ databases">
        <title>Functional and genomic diversity of the sorghum phyllosphere microbiome.</title>
        <authorList>
            <person name="Shade A."/>
        </authorList>
    </citation>
    <scope>NUCLEOTIDE SEQUENCE [LARGE SCALE GENOMIC DNA]</scope>
    <source>
        <strain evidence="10 11">SORGH_AS_0919</strain>
    </source>
</reference>
<dbReference type="InterPro" id="IPR011701">
    <property type="entry name" value="MFS"/>
</dbReference>
<feature type="transmembrane region" description="Helical" evidence="8">
    <location>
        <begin position="52"/>
        <end position="74"/>
    </location>
</feature>
<dbReference type="SUPFAM" id="SSF103473">
    <property type="entry name" value="MFS general substrate transporter"/>
    <property type="match status" value="1"/>
</dbReference>
<feature type="transmembrane region" description="Helical" evidence="8">
    <location>
        <begin position="174"/>
        <end position="192"/>
    </location>
</feature>
<evidence type="ECO:0000259" key="9">
    <source>
        <dbReference type="PROSITE" id="PS50850"/>
    </source>
</evidence>
<evidence type="ECO:0000313" key="11">
    <source>
        <dbReference type="Proteomes" id="UP001260188"/>
    </source>
</evidence>
<evidence type="ECO:0000256" key="5">
    <source>
        <dbReference type="ARBA" id="ARBA00022989"/>
    </source>
</evidence>
<dbReference type="InterPro" id="IPR020846">
    <property type="entry name" value="MFS_dom"/>
</dbReference>
<dbReference type="PRINTS" id="PR01035">
    <property type="entry name" value="TCRTETA"/>
</dbReference>
<dbReference type="PANTHER" id="PTHR23504:SF15">
    <property type="entry name" value="MAJOR FACILITATOR SUPERFAMILY (MFS) PROFILE DOMAIN-CONTAINING PROTEIN"/>
    <property type="match status" value="1"/>
</dbReference>
<evidence type="ECO:0000256" key="1">
    <source>
        <dbReference type="ARBA" id="ARBA00004651"/>
    </source>
</evidence>